<name>A0A0C3M0H6_9AGAM</name>
<dbReference type="EMBL" id="KN823013">
    <property type="protein sequence ID" value="KIO27152.1"/>
    <property type="molecule type" value="Genomic_DNA"/>
</dbReference>
<reference evidence="1 2" key="1">
    <citation type="submission" date="2014-04" db="EMBL/GenBank/DDBJ databases">
        <authorList>
            <consortium name="DOE Joint Genome Institute"/>
            <person name="Kuo A."/>
            <person name="Girlanda M."/>
            <person name="Perotto S."/>
            <person name="Kohler A."/>
            <person name="Nagy L.G."/>
            <person name="Floudas D."/>
            <person name="Copeland A."/>
            <person name="Barry K.W."/>
            <person name="Cichocki N."/>
            <person name="Veneault-Fourrey C."/>
            <person name="LaButti K."/>
            <person name="Lindquist E.A."/>
            <person name="Lipzen A."/>
            <person name="Lundell T."/>
            <person name="Morin E."/>
            <person name="Murat C."/>
            <person name="Sun H."/>
            <person name="Tunlid A."/>
            <person name="Henrissat B."/>
            <person name="Grigoriev I.V."/>
            <person name="Hibbett D.S."/>
            <person name="Martin F."/>
            <person name="Nordberg H.P."/>
            <person name="Cantor M.N."/>
            <person name="Hua S.X."/>
        </authorList>
    </citation>
    <scope>NUCLEOTIDE SEQUENCE [LARGE SCALE GENOMIC DNA]</scope>
    <source>
        <strain evidence="1 2">MUT 4182</strain>
    </source>
</reference>
<keyword evidence="2" id="KW-1185">Reference proteome</keyword>
<organism evidence="1 2">
    <name type="scientific">Tulasnella calospora MUT 4182</name>
    <dbReference type="NCBI Taxonomy" id="1051891"/>
    <lineage>
        <taxon>Eukaryota</taxon>
        <taxon>Fungi</taxon>
        <taxon>Dikarya</taxon>
        <taxon>Basidiomycota</taxon>
        <taxon>Agaricomycotina</taxon>
        <taxon>Agaricomycetes</taxon>
        <taxon>Cantharellales</taxon>
        <taxon>Tulasnellaceae</taxon>
        <taxon>Tulasnella</taxon>
    </lineage>
</organism>
<accession>A0A0C3M0H6</accession>
<dbReference type="HOGENOM" id="CLU_086138_0_0_1"/>
<gene>
    <name evidence="1" type="ORF">M407DRAFT_23569</name>
</gene>
<evidence type="ECO:0000313" key="1">
    <source>
        <dbReference type="EMBL" id="KIO27152.1"/>
    </source>
</evidence>
<evidence type="ECO:0000313" key="2">
    <source>
        <dbReference type="Proteomes" id="UP000054248"/>
    </source>
</evidence>
<protein>
    <submittedName>
        <fullName evidence="1">Uncharacterized protein</fullName>
    </submittedName>
</protein>
<dbReference type="AlphaFoldDB" id="A0A0C3M0H6"/>
<feature type="non-terminal residue" evidence="1">
    <location>
        <position position="1"/>
    </location>
</feature>
<sequence>GAPLKDLVLRDISLNFDSPRLAGLVTLSLYQAAVPTSLNILLQVLSAAQRLEQLTLGDKMRVGEPIVPGPQVTLGHLKILNIRKITDNYYAALLSSIYAPVCSSVDIDDPWRSTDVDTQDLLLWQPGNAQMAALLGLNQQSDIRTLKIYIALNYDTIRIRVREQEHGSARVFSFRRRRPLRMLKLLGQFFADFPFCPPIHLTIEASVYDHDPFDLTPWSACLVSLDLSHQTGNLRPMEQLAEYTVAPNANETGASAARAEDWMCPNLRYITLRVPKAESQPDLYGAALLSLVRRRWLRMDGGPTPAIQPDEFVIIGTHSGTKTQQDVETEVKRVVPSAVFRWR</sequence>
<dbReference type="OrthoDB" id="3172239at2759"/>
<dbReference type="Proteomes" id="UP000054248">
    <property type="component" value="Unassembled WGS sequence"/>
</dbReference>
<reference evidence="2" key="2">
    <citation type="submission" date="2015-01" db="EMBL/GenBank/DDBJ databases">
        <title>Evolutionary Origins and Diversification of the Mycorrhizal Mutualists.</title>
        <authorList>
            <consortium name="DOE Joint Genome Institute"/>
            <consortium name="Mycorrhizal Genomics Consortium"/>
            <person name="Kohler A."/>
            <person name="Kuo A."/>
            <person name="Nagy L.G."/>
            <person name="Floudas D."/>
            <person name="Copeland A."/>
            <person name="Barry K.W."/>
            <person name="Cichocki N."/>
            <person name="Veneault-Fourrey C."/>
            <person name="LaButti K."/>
            <person name="Lindquist E.A."/>
            <person name="Lipzen A."/>
            <person name="Lundell T."/>
            <person name="Morin E."/>
            <person name="Murat C."/>
            <person name="Riley R."/>
            <person name="Ohm R."/>
            <person name="Sun H."/>
            <person name="Tunlid A."/>
            <person name="Henrissat B."/>
            <person name="Grigoriev I.V."/>
            <person name="Hibbett D.S."/>
            <person name="Martin F."/>
        </authorList>
    </citation>
    <scope>NUCLEOTIDE SEQUENCE [LARGE SCALE GENOMIC DNA]</scope>
    <source>
        <strain evidence="2">MUT 4182</strain>
    </source>
</reference>
<proteinExistence type="predicted"/>